<evidence type="ECO:0000313" key="7">
    <source>
        <dbReference type="RefSeq" id="XP_006815979.1"/>
    </source>
</evidence>
<reference evidence="7" key="1">
    <citation type="submission" date="2025-08" db="UniProtKB">
        <authorList>
            <consortium name="RefSeq"/>
        </authorList>
    </citation>
    <scope>IDENTIFICATION</scope>
    <source>
        <tissue evidence="7">Testes</tissue>
    </source>
</reference>
<dbReference type="InterPro" id="IPR050705">
    <property type="entry name" value="Cytochrome_P450_3A"/>
</dbReference>
<evidence type="ECO:0000256" key="2">
    <source>
        <dbReference type="ARBA" id="ARBA00022617"/>
    </source>
</evidence>
<evidence type="ECO:0000256" key="3">
    <source>
        <dbReference type="ARBA" id="ARBA00022723"/>
    </source>
</evidence>
<evidence type="ECO:0000256" key="4">
    <source>
        <dbReference type="ARBA" id="ARBA00023002"/>
    </source>
</evidence>
<keyword evidence="5" id="KW-0408">Iron</keyword>
<protein>
    <submittedName>
        <fullName evidence="7">Cytochrome P450 3A9-like</fullName>
    </submittedName>
</protein>
<accession>A0ABM0M7I8</accession>
<dbReference type="SUPFAM" id="SSF48264">
    <property type="entry name" value="Cytochrome P450"/>
    <property type="match status" value="1"/>
</dbReference>
<dbReference type="InterPro" id="IPR036396">
    <property type="entry name" value="Cyt_P450_sf"/>
</dbReference>
<keyword evidence="2" id="KW-0349">Heme</keyword>
<dbReference type="PANTHER" id="PTHR24302:SF15">
    <property type="entry name" value="FATTY-ACID PEROXYGENASE"/>
    <property type="match status" value="1"/>
</dbReference>
<dbReference type="Gene3D" id="1.10.630.10">
    <property type="entry name" value="Cytochrome P450"/>
    <property type="match status" value="1"/>
</dbReference>
<evidence type="ECO:0000313" key="6">
    <source>
        <dbReference type="Proteomes" id="UP000694865"/>
    </source>
</evidence>
<dbReference type="Proteomes" id="UP000694865">
    <property type="component" value="Unplaced"/>
</dbReference>
<name>A0ABM0M7I8_SACKO</name>
<keyword evidence="4" id="KW-0560">Oxidoreductase</keyword>
<proteinExistence type="inferred from homology"/>
<evidence type="ECO:0000256" key="5">
    <source>
        <dbReference type="ARBA" id="ARBA00023004"/>
    </source>
</evidence>
<evidence type="ECO:0000256" key="1">
    <source>
        <dbReference type="ARBA" id="ARBA00010617"/>
    </source>
</evidence>
<comment type="similarity">
    <text evidence="1">Belongs to the cytochrome P450 family.</text>
</comment>
<gene>
    <name evidence="7" type="primary">LOC102806044</name>
</gene>
<dbReference type="GeneID" id="102806044"/>
<dbReference type="RefSeq" id="XP_006815979.1">
    <property type="nucleotide sequence ID" value="XM_006815916.1"/>
</dbReference>
<dbReference type="InterPro" id="IPR001128">
    <property type="entry name" value="Cyt_P450"/>
</dbReference>
<dbReference type="PANTHER" id="PTHR24302">
    <property type="entry name" value="CYTOCHROME P450 FAMILY 3"/>
    <property type="match status" value="1"/>
</dbReference>
<organism evidence="6 7">
    <name type="scientific">Saccoglossus kowalevskii</name>
    <name type="common">Acorn worm</name>
    <dbReference type="NCBI Taxonomy" id="10224"/>
    <lineage>
        <taxon>Eukaryota</taxon>
        <taxon>Metazoa</taxon>
        <taxon>Hemichordata</taxon>
        <taxon>Enteropneusta</taxon>
        <taxon>Harrimaniidae</taxon>
        <taxon>Saccoglossus</taxon>
    </lineage>
</organism>
<dbReference type="Pfam" id="PF00067">
    <property type="entry name" value="p450"/>
    <property type="match status" value="1"/>
</dbReference>
<keyword evidence="3" id="KW-0479">Metal-binding</keyword>
<keyword evidence="6" id="KW-1185">Reference proteome</keyword>
<sequence>MAGNISDYIYVLVRHDHKEMSRTATIHDRCLYLARTPILVTSDLDLLKEILVKRFADFPNRKKSPVKVKPLSDGLTSLEGDHWKHARNVLSPAFTGSKMRQMAGMLNKCADTMVTILEKAVEDGKDVEFKKYVFVSELKFLF</sequence>